<evidence type="ECO:0000256" key="3">
    <source>
        <dbReference type="ARBA" id="ARBA00022475"/>
    </source>
</evidence>
<dbReference type="InterPro" id="IPR044669">
    <property type="entry name" value="YneE/VCCN1/2-like"/>
</dbReference>
<evidence type="ECO:0000256" key="9">
    <source>
        <dbReference type="SAM" id="Phobius"/>
    </source>
</evidence>
<evidence type="ECO:0000256" key="1">
    <source>
        <dbReference type="ARBA" id="ARBA00004651"/>
    </source>
</evidence>
<dbReference type="OrthoDB" id="445589at2"/>
<keyword evidence="6" id="KW-0406">Ion transport</keyword>
<dbReference type="EMBL" id="SHKX01000013">
    <property type="protein sequence ID" value="RZU38518.1"/>
    <property type="molecule type" value="Genomic_DNA"/>
</dbReference>
<keyword evidence="11" id="KW-1185">Reference proteome</keyword>
<dbReference type="GO" id="GO:0005886">
    <property type="term" value="C:plasma membrane"/>
    <property type="evidence" value="ECO:0007669"/>
    <property type="project" value="UniProtKB-SubCell"/>
</dbReference>
<keyword evidence="5 9" id="KW-1133">Transmembrane helix</keyword>
<comment type="similarity">
    <text evidence="8">Belongs to the anion channel-forming bestrophin (TC 1.A.46) family.</text>
</comment>
<dbReference type="PANTHER" id="PTHR33281">
    <property type="entry name" value="UPF0187 PROTEIN YNEE"/>
    <property type="match status" value="1"/>
</dbReference>
<protein>
    <submittedName>
        <fullName evidence="10">Putative membrane protein</fullName>
    </submittedName>
</protein>
<dbReference type="Pfam" id="PF25539">
    <property type="entry name" value="Bestrophin_2"/>
    <property type="match status" value="1"/>
</dbReference>
<reference evidence="10 11" key="1">
    <citation type="submission" date="2019-02" db="EMBL/GenBank/DDBJ databases">
        <title>Genomic Encyclopedia of Type Strains, Phase IV (KMG-IV): sequencing the most valuable type-strain genomes for metagenomic binning, comparative biology and taxonomic classification.</title>
        <authorList>
            <person name="Goeker M."/>
        </authorList>
    </citation>
    <scope>NUCLEOTIDE SEQUENCE [LARGE SCALE GENOMIC DNA]</scope>
    <source>
        <strain evidence="10 11">DSM 105135</strain>
    </source>
</reference>
<name>A0A4Q7YMG4_9GAMM</name>
<keyword evidence="2" id="KW-0813">Transport</keyword>
<keyword evidence="4 9" id="KW-0812">Transmembrane</keyword>
<keyword evidence="3" id="KW-1003">Cell membrane</keyword>
<proteinExistence type="inferred from homology"/>
<feature type="transmembrane region" description="Helical" evidence="9">
    <location>
        <begin position="53"/>
        <end position="70"/>
    </location>
</feature>
<dbReference type="RefSeq" id="WP_130414151.1">
    <property type="nucleotide sequence ID" value="NZ_SHKX01000013.1"/>
</dbReference>
<accession>A0A4Q7YMG4</accession>
<organism evidence="10 11">
    <name type="scientific">Fluviicoccus keumensis</name>
    <dbReference type="NCBI Taxonomy" id="1435465"/>
    <lineage>
        <taxon>Bacteria</taxon>
        <taxon>Pseudomonadati</taxon>
        <taxon>Pseudomonadota</taxon>
        <taxon>Gammaproteobacteria</taxon>
        <taxon>Moraxellales</taxon>
        <taxon>Moraxellaceae</taxon>
        <taxon>Fluviicoccus</taxon>
    </lineage>
</organism>
<comment type="caution">
    <text evidence="10">The sequence shown here is derived from an EMBL/GenBank/DDBJ whole genome shotgun (WGS) entry which is preliminary data.</text>
</comment>
<dbReference type="Proteomes" id="UP000292423">
    <property type="component" value="Unassembled WGS sequence"/>
</dbReference>
<comment type="subcellular location">
    <subcellularLocation>
        <location evidence="1">Cell membrane</location>
        <topology evidence="1">Multi-pass membrane protein</topology>
    </subcellularLocation>
</comment>
<evidence type="ECO:0000256" key="7">
    <source>
        <dbReference type="ARBA" id="ARBA00023136"/>
    </source>
</evidence>
<evidence type="ECO:0000256" key="8">
    <source>
        <dbReference type="ARBA" id="ARBA00034708"/>
    </source>
</evidence>
<evidence type="ECO:0000256" key="6">
    <source>
        <dbReference type="ARBA" id="ARBA00023065"/>
    </source>
</evidence>
<feature type="transmembrane region" description="Helical" evidence="9">
    <location>
        <begin position="20"/>
        <end position="41"/>
    </location>
</feature>
<evidence type="ECO:0000256" key="4">
    <source>
        <dbReference type="ARBA" id="ARBA00022692"/>
    </source>
</evidence>
<dbReference type="PANTHER" id="PTHR33281:SF19">
    <property type="entry name" value="VOLTAGE-DEPENDENT ANION CHANNEL-FORMING PROTEIN YNEE"/>
    <property type="match status" value="1"/>
</dbReference>
<dbReference type="GO" id="GO:0005254">
    <property type="term" value="F:chloride channel activity"/>
    <property type="evidence" value="ECO:0007669"/>
    <property type="project" value="InterPro"/>
</dbReference>
<gene>
    <name evidence="10" type="ORF">EV700_2453</name>
</gene>
<evidence type="ECO:0000313" key="10">
    <source>
        <dbReference type="EMBL" id="RZU38518.1"/>
    </source>
</evidence>
<dbReference type="AlphaFoldDB" id="A0A4Q7YMG4"/>
<evidence type="ECO:0000313" key="11">
    <source>
        <dbReference type="Proteomes" id="UP000292423"/>
    </source>
</evidence>
<evidence type="ECO:0000256" key="5">
    <source>
        <dbReference type="ARBA" id="ARBA00022989"/>
    </source>
</evidence>
<keyword evidence="7 9" id="KW-0472">Membrane</keyword>
<evidence type="ECO:0000256" key="2">
    <source>
        <dbReference type="ARBA" id="ARBA00022448"/>
    </source>
</evidence>
<sequence>MIVRPREHWLRMLFIWRGSVLPRILPQLAAVTGIACLVTVVHGQLYHLKVPLTFVPFTLIGIALAVFLGFRNSASYDRYWEGRKLWGVVLGESRTLARQILTLPHAVDAPEQRQAVLTLAAIAYALRHQLRRSDAAPDLQRLLPPDVFEEVRAARFAPNLLVLKVARQLQGWRQQQRLDALPATEMEPPLARLTDAICGCERLNSTPLPYPYSVIMHRTTYLYCFLLPFGLVDAIGWTTPLMVAFIAYTFFALEALSDELEEPFGTSANDLPLAAMCVMIETTLREMLGGEDLPPAMEPVDYVLL</sequence>
<feature type="transmembrane region" description="Helical" evidence="9">
    <location>
        <begin position="221"/>
        <end position="251"/>
    </location>
</feature>